<comment type="function">
    <text evidence="5">An accessory protein needed during the final step in the assembly of 30S ribosomal subunit, possibly for assembly of the head region. Essential for efficient processing of 16S rRNA. May be needed both before and after RbfA during the maturation of 16S rRNA. It has affinity for free ribosomal 30S subunits but not for 70S ribosomes.</text>
</comment>
<gene>
    <name evidence="5 8" type="primary">rimM</name>
    <name evidence="8" type="ORF">D9V65_01595</name>
</gene>
<proteinExistence type="inferred from homology"/>
<dbReference type="InterPro" id="IPR002676">
    <property type="entry name" value="RimM_N"/>
</dbReference>
<dbReference type="InterPro" id="IPR056792">
    <property type="entry name" value="PRC_RimM"/>
</dbReference>
<dbReference type="Gene3D" id="2.40.30.60">
    <property type="entry name" value="RimM"/>
    <property type="match status" value="1"/>
</dbReference>
<feature type="domain" description="Ribosome maturation factor RimM PRC barrel" evidence="7">
    <location>
        <begin position="106"/>
        <end position="174"/>
    </location>
</feature>
<evidence type="ECO:0000313" key="9">
    <source>
        <dbReference type="Proteomes" id="UP000298677"/>
    </source>
</evidence>
<evidence type="ECO:0000256" key="4">
    <source>
        <dbReference type="ARBA" id="ARBA00023186"/>
    </source>
</evidence>
<accession>A0A4D6XPZ5</accession>
<comment type="subcellular location">
    <subcellularLocation>
        <location evidence="5">Cytoplasm</location>
    </subcellularLocation>
</comment>
<keyword evidence="2 5" id="KW-0690">Ribosome biogenesis</keyword>
<dbReference type="InterPro" id="IPR011961">
    <property type="entry name" value="RimM"/>
</dbReference>
<dbReference type="OrthoDB" id="9783509at2"/>
<dbReference type="GO" id="GO:0042274">
    <property type="term" value="P:ribosomal small subunit biogenesis"/>
    <property type="evidence" value="ECO:0007669"/>
    <property type="project" value="UniProtKB-UniRule"/>
</dbReference>
<dbReference type="PANTHER" id="PTHR33692">
    <property type="entry name" value="RIBOSOME MATURATION FACTOR RIMM"/>
    <property type="match status" value="1"/>
</dbReference>
<dbReference type="InterPro" id="IPR036976">
    <property type="entry name" value="RimM_N_sf"/>
</dbReference>
<dbReference type="GO" id="GO:0006364">
    <property type="term" value="P:rRNA processing"/>
    <property type="evidence" value="ECO:0007669"/>
    <property type="project" value="UniProtKB-UniRule"/>
</dbReference>
<protein>
    <recommendedName>
        <fullName evidence="5">Ribosome maturation factor RimM</fullName>
    </recommendedName>
</protein>
<comment type="subunit">
    <text evidence="5">Binds ribosomal protein uS19.</text>
</comment>
<dbReference type="Pfam" id="PF24986">
    <property type="entry name" value="PRC_RimM"/>
    <property type="match status" value="1"/>
</dbReference>
<dbReference type="InterPro" id="IPR011033">
    <property type="entry name" value="PRC_barrel-like_sf"/>
</dbReference>
<dbReference type="PANTHER" id="PTHR33692:SF1">
    <property type="entry name" value="RIBOSOME MATURATION FACTOR RIMM"/>
    <property type="match status" value="1"/>
</dbReference>
<evidence type="ECO:0000256" key="3">
    <source>
        <dbReference type="ARBA" id="ARBA00022552"/>
    </source>
</evidence>
<sequence>MIIVKNKYFKTSNETIIVGKVGKPYGILGWIYLISFTEKKENIFSYFPWFIKGKKIINVKWKKHKQRYICSVDKINDRNSISIFTNENIVINESTLPNLSNNELYWKDVINCHVFSIQNIYIGKVIDLIDNTFYDLLVVKNKYFKKSKVITLIPFIEIKIIKKIDLINKNIIVDYNLSL</sequence>
<evidence type="ECO:0000259" key="7">
    <source>
        <dbReference type="Pfam" id="PF24986"/>
    </source>
</evidence>
<evidence type="ECO:0000256" key="1">
    <source>
        <dbReference type="ARBA" id="ARBA00022490"/>
    </source>
</evidence>
<dbReference type="Gene3D" id="2.30.30.240">
    <property type="entry name" value="PRC-barrel domain"/>
    <property type="match status" value="1"/>
</dbReference>
<dbReference type="EMBL" id="CP033012">
    <property type="protein sequence ID" value="QCI19432.1"/>
    <property type="molecule type" value="Genomic_DNA"/>
</dbReference>
<feature type="domain" description="RimM N-terminal" evidence="6">
    <location>
        <begin position="18"/>
        <end position="94"/>
    </location>
</feature>
<comment type="similarity">
    <text evidence="5">Belongs to the RimM family.</text>
</comment>
<dbReference type="NCBIfam" id="TIGR02273">
    <property type="entry name" value="16S_RimM"/>
    <property type="match status" value="1"/>
</dbReference>
<dbReference type="InterPro" id="IPR009000">
    <property type="entry name" value="Transl_B-barrel_sf"/>
</dbReference>
<dbReference type="HAMAP" id="MF_00014">
    <property type="entry name" value="Ribosome_mat_RimM"/>
    <property type="match status" value="1"/>
</dbReference>
<dbReference type="GO" id="GO:0043022">
    <property type="term" value="F:ribosome binding"/>
    <property type="evidence" value="ECO:0007669"/>
    <property type="project" value="InterPro"/>
</dbReference>
<dbReference type="GO" id="GO:0005840">
    <property type="term" value="C:ribosome"/>
    <property type="evidence" value="ECO:0007669"/>
    <property type="project" value="InterPro"/>
</dbReference>
<keyword evidence="4 5" id="KW-0143">Chaperone</keyword>
<reference evidence="8 9" key="1">
    <citation type="submission" date="2018-10" db="EMBL/GenBank/DDBJ databases">
        <title>Comparative functional genomics of the obligate endosymbiont Buchnera aphidicola.</title>
        <authorList>
            <person name="Chong R.A."/>
        </authorList>
    </citation>
    <scope>NUCLEOTIDE SEQUENCE [LARGE SCALE GENOMIC DNA]</scope>
    <source>
        <strain evidence="8 9">Aoe</strain>
    </source>
</reference>
<keyword evidence="1 5" id="KW-0963">Cytoplasm</keyword>
<keyword evidence="9" id="KW-1185">Reference proteome</keyword>
<dbReference type="GO" id="GO:0005737">
    <property type="term" value="C:cytoplasm"/>
    <property type="evidence" value="ECO:0007669"/>
    <property type="project" value="UniProtKB-SubCell"/>
</dbReference>
<dbReference type="Pfam" id="PF01782">
    <property type="entry name" value="RimM"/>
    <property type="match status" value="1"/>
</dbReference>
<comment type="domain">
    <text evidence="5">The PRC barrel domain binds ribosomal protein uS19.</text>
</comment>
<evidence type="ECO:0000256" key="2">
    <source>
        <dbReference type="ARBA" id="ARBA00022517"/>
    </source>
</evidence>
<evidence type="ECO:0000259" key="6">
    <source>
        <dbReference type="Pfam" id="PF01782"/>
    </source>
</evidence>
<dbReference type="SUPFAM" id="SSF50346">
    <property type="entry name" value="PRC-barrel domain"/>
    <property type="match status" value="1"/>
</dbReference>
<keyword evidence="3 5" id="KW-0698">rRNA processing</keyword>
<dbReference type="AlphaFoldDB" id="A0A4D6XPZ5"/>
<evidence type="ECO:0000256" key="5">
    <source>
        <dbReference type="HAMAP-Rule" id="MF_00014"/>
    </source>
</evidence>
<dbReference type="SUPFAM" id="SSF50447">
    <property type="entry name" value="Translation proteins"/>
    <property type="match status" value="1"/>
</dbReference>
<organism evidence="8 9">
    <name type="scientific">Buchnera aphidicola</name>
    <name type="common">Anoecia oenotherae</name>
    <dbReference type="NCBI Taxonomy" id="1241833"/>
    <lineage>
        <taxon>Bacteria</taxon>
        <taxon>Pseudomonadati</taxon>
        <taxon>Pseudomonadota</taxon>
        <taxon>Gammaproteobacteria</taxon>
        <taxon>Enterobacterales</taxon>
        <taxon>Erwiniaceae</taxon>
        <taxon>Buchnera</taxon>
    </lineage>
</organism>
<name>A0A4D6XPZ5_9GAMM</name>
<evidence type="ECO:0000313" key="8">
    <source>
        <dbReference type="EMBL" id="QCI19432.1"/>
    </source>
</evidence>
<dbReference type="Proteomes" id="UP000298677">
    <property type="component" value="Chromosome"/>
</dbReference>
<dbReference type="RefSeq" id="WP_158341867.1">
    <property type="nucleotide sequence ID" value="NZ_CP033012.1"/>
</dbReference>